<evidence type="ECO:0000256" key="4">
    <source>
        <dbReference type="RuleBase" id="RU003718"/>
    </source>
</evidence>
<feature type="chain" id="PRO_5043086579" description="UDP-glucuronosyltransferase" evidence="5">
    <location>
        <begin position="21"/>
        <end position="521"/>
    </location>
</feature>
<dbReference type="SUPFAM" id="SSF53756">
    <property type="entry name" value="UDP-Glycosyltransferase/glycogen phosphorylase"/>
    <property type="match status" value="1"/>
</dbReference>
<dbReference type="InterPro" id="IPR035595">
    <property type="entry name" value="UDP_glycos_trans_CS"/>
</dbReference>
<keyword evidence="5" id="KW-0812">Transmembrane</keyword>
<dbReference type="AlphaFoldDB" id="A0AAW1UDU0"/>
<dbReference type="CDD" id="cd03784">
    <property type="entry name" value="GT1_Gtf-like"/>
    <property type="match status" value="1"/>
</dbReference>
<sequence length="521" mass="58723">MFIKCIILGLMTFTITEIEGGKILAIFWTPSRSHQISGGVLLKNLARKGHEVHLLTSFVEDDVNDIPTYKQELLTGIKGFFSNQTNTDSFKINRFFEVLSAFDTMVNRFWQNEPVQKLIKTKPKYDAIIIVTFFSDFVLSLSHLLGAPSIILSTIGSNVMVDKYVANPNMPYASNVMIPYPQDTFLGRLITIGSTAFISIFVKYVLNPLQDRATRKYLPDAPSLDVLNKNVSLVLASSHFSIESPKPYVPNMIQIGGFHIEEPKQLPDNLREYLDNASDGAILFSVGTMVKLSEHLKPEKLESIIRGLGRVAPLKVLFKSNLPIPNTPKNVMVVDWMPQSDVLAHPNIRLFISHGGLGGTTEAVYHGVPILGIPFFADQHGNIASAVNSGYALKLNIKTFTEDEFVNAITELLTNPKYTINVKKRSSILKTHPVKPLDNAIWWIEHIIEHKGGEHLRNTGMDLEWYQLYMVDIMLFFLILSSIFFLVSFFMTRFIVKKVWNICLGNIKKKLIEKISDGLFS</sequence>
<evidence type="ECO:0000256" key="5">
    <source>
        <dbReference type="RuleBase" id="RU362059"/>
    </source>
</evidence>
<dbReference type="Proteomes" id="UP001431783">
    <property type="component" value="Unassembled WGS sequence"/>
</dbReference>
<dbReference type="PANTHER" id="PTHR48043">
    <property type="entry name" value="EG:EG0003.4 PROTEIN-RELATED"/>
    <property type="match status" value="1"/>
</dbReference>
<feature type="signal peptide" evidence="5">
    <location>
        <begin position="1"/>
        <end position="20"/>
    </location>
</feature>
<dbReference type="EC" id="2.4.1.17" evidence="5"/>
<keyword evidence="3 4" id="KW-0808">Transferase</keyword>
<dbReference type="InterPro" id="IPR050271">
    <property type="entry name" value="UDP-glycosyltransferase"/>
</dbReference>
<evidence type="ECO:0000313" key="7">
    <source>
        <dbReference type="Proteomes" id="UP001431783"/>
    </source>
</evidence>
<evidence type="ECO:0000256" key="2">
    <source>
        <dbReference type="ARBA" id="ARBA00022676"/>
    </source>
</evidence>
<dbReference type="PANTHER" id="PTHR48043:SF159">
    <property type="entry name" value="EG:EG0003.4 PROTEIN-RELATED"/>
    <property type="match status" value="1"/>
</dbReference>
<dbReference type="Gene3D" id="3.40.50.2000">
    <property type="entry name" value="Glycogen Phosphorylase B"/>
    <property type="match status" value="1"/>
</dbReference>
<keyword evidence="5" id="KW-1133">Transmembrane helix</keyword>
<comment type="subcellular location">
    <subcellularLocation>
        <location evidence="5">Membrane</location>
        <topology evidence="5">Single-pass membrane protein</topology>
    </subcellularLocation>
</comment>
<dbReference type="EMBL" id="JARQZJ010000042">
    <property type="protein sequence ID" value="KAK9877424.1"/>
    <property type="molecule type" value="Genomic_DNA"/>
</dbReference>
<dbReference type="PROSITE" id="PS00375">
    <property type="entry name" value="UDPGT"/>
    <property type="match status" value="1"/>
</dbReference>
<evidence type="ECO:0000256" key="1">
    <source>
        <dbReference type="ARBA" id="ARBA00009995"/>
    </source>
</evidence>
<dbReference type="FunFam" id="3.40.50.2000:FF:000050">
    <property type="entry name" value="UDP-glucuronosyltransferase"/>
    <property type="match status" value="1"/>
</dbReference>
<accession>A0AAW1UDU0</accession>
<feature type="transmembrane region" description="Helical" evidence="5">
    <location>
        <begin position="468"/>
        <end position="491"/>
    </location>
</feature>
<proteinExistence type="inferred from homology"/>
<dbReference type="GO" id="GO:0016020">
    <property type="term" value="C:membrane"/>
    <property type="evidence" value="ECO:0007669"/>
    <property type="project" value="UniProtKB-SubCell"/>
</dbReference>
<gene>
    <name evidence="6" type="ORF">WA026_018537</name>
</gene>
<reference evidence="6 7" key="1">
    <citation type="submission" date="2023-03" db="EMBL/GenBank/DDBJ databases">
        <title>Genome insight into feeding habits of ladybird beetles.</title>
        <authorList>
            <person name="Li H.-S."/>
            <person name="Huang Y.-H."/>
            <person name="Pang H."/>
        </authorList>
    </citation>
    <scope>NUCLEOTIDE SEQUENCE [LARGE SCALE GENOMIC DNA]</scope>
    <source>
        <strain evidence="6">SYSU_2023b</strain>
        <tissue evidence="6">Whole body</tissue>
    </source>
</reference>
<dbReference type="GO" id="GO:0015020">
    <property type="term" value="F:glucuronosyltransferase activity"/>
    <property type="evidence" value="ECO:0007669"/>
    <property type="project" value="UniProtKB-EC"/>
</dbReference>
<name>A0AAW1UDU0_9CUCU</name>
<keyword evidence="5" id="KW-0472">Membrane</keyword>
<dbReference type="InterPro" id="IPR002213">
    <property type="entry name" value="UDP_glucos_trans"/>
</dbReference>
<evidence type="ECO:0000256" key="3">
    <source>
        <dbReference type="ARBA" id="ARBA00022679"/>
    </source>
</evidence>
<keyword evidence="2 4" id="KW-0328">Glycosyltransferase</keyword>
<organism evidence="6 7">
    <name type="scientific">Henosepilachna vigintioctopunctata</name>
    <dbReference type="NCBI Taxonomy" id="420089"/>
    <lineage>
        <taxon>Eukaryota</taxon>
        <taxon>Metazoa</taxon>
        <taxon>Ecdysozoa</taxon>
        <taxon>Arthropoda</taxon>
        <taxon>Hexapoda</taxon>
        <taxon>Insecta</taxon>
        <taxon>Pterygota</taxon>
        <taxon>Neoptera</taxon>
        <taxon>Endopterygota</taxon>
        <taxon>Coleoptera</taxon>
        <taxon>Polyphaga</taxon>
        <taxon>Cucujiformia</taxon>
        <taxon>Coccinelloidea</taxon>
        <taxon>Coccinellidae</taxon>
        <taxon>Epilachninae</taxon>
        <taxon>Epilachnini</taxon>
        <taxon>Henosepilachna</taxon>
    </lineage>
</organism>
<evidence type="ECO:0000313" key="6">
    <source>
        <dbReference type="EMBL" id="KAK9877424.1"/>
    </source>
</evidence>
<keyword evidence="7" id="KW-1185">Reference proteome</keyword>
<protein>
    <recommendedName>
        <fullName evidence="5">UDP-glucuronosyltransferase</fullName>
        <ecNumber evidence="5">2.4.1.17</ecNumber>
    </recommendedName>
</protein>
<keyword evidence="5" id="KW-0732">Signal</keyword>
<dbReference type="Pfam" id="PF00201">
    <property type="entry name" value="UDPGT"/>
    <property type="match status" value="1"/>
</dbReference>
<comment type="similarity">
    <text evidence="1 4">Belongs to the UDP-glycosyltransferase family.</text>
</comment>
<comment type="catalytic activity">
    <reaction evidence="5">
        <text>glucuronate acceptor + UDP-alpha-D-glucuronate = acceptor beta-D-glucuronoside + UDP + H(+)</text>
        <dbReference type="Rhea" id="RHEA:21032"/>
        <dbReference type="ChEBI" id="CHEBI:15378"/>
        <dbReference type="ChEBI" id="CHEBI:58052"/>
        <dbReference type="ChEBI" id="CHEBI:58223"/>
        <dbReference type="ChEBI" id="CHEBI:132367"/>
        <dbReference type="ChEBI" id="CHEBI:132368"/>
        <dbReference type="EC" id="2.4.1.17"/>
    </reaction>
</comment>
<comment type="caution">
    <text evidence="6">The sequence shown here is derived from an EMBL/GenBank/DDBJ whole genome shotgun (WGS) entry which is preliminary data.</text>
</comment>